<dbReference type="OrthoDB" id="5004360at2759"/>
<accession>F9F592</accession>
<protein>
    <submittedName>
        <fullName evidence="1">Uncharacterized protein</fullName>
    </submittedName>
</protein>
<comment type="caution">
    <text evidence="1">The sequence shown here is derived from an EMBL/GenBank/DDBJ whole genome shotgun (WGS) entry which is preliminary data.</text>
</comment>
<name>F9F592_FUSOF</name>
<dbReference type="EMBL" id="AFQF01000504">
    <property type="protein sequence ID" value="EGU87881.1"/>
    <property type="molecule type" value="Genomic_DNA"/>
</dbReference>
<reference evidence="1" key="1">
    <citation type="journal article" date="2012" name="Mol. Plant Microbe Interact.">
        <title>A highly conserved effector in Fusarium oxysporum is required for full virulence on Arabidopsis.</title>
        <authorList>
            <person name="Thatcher L.F."/>
            <person name="Gardiner D.M."/>
            <person name="Kazan K."/>
            <person name="Manners J."/>
        </authorList>
    </citation>
    <scope>NUCLEOTIDE SEQUENCE [LARGE SCALE GENOMIC DNA]</scope>
    <source>
        <strain evidence="1">Fo5176</strain>
    </source>
</reference>
<sequence length="401" mass="46316">MEQDWAEAKHRAMRGRLHSLRIRLIDLANNLANLTTEQLGIHCGAIVEDLRSFSYDCMVEGRDRLDEAQFQWRVREIGELMDFSVDEELKNIERDEHHKPRMTREKRRAILMDLRIDIPVTELCFVPYDAYDFFMNLGKNLKDLVVDELRHRAHDYAMARLQSAKEEQESITNNVLEQESRELAIRDNVYRCRWAANQIDAYQRYLQLPVTDDVASAAVEEYDDGVELQSPCPPGMGLLVLTRAGDWWFAQPVNPSAKKPSSRRPMPNLEVIAITRNQLRDDHEFVGDAFNKEVPEVQPSLKKLDIDFEKTIGSQFGIVVAWRFVGGDVWMGRYGHIVPKNVIDESAIHIGRSWSSTREENELVTFMGMDSKLRDSLLIALLTGVYGNLESMPRWGDYTED</sequence>
<organism evidence="1">
    <name type="scientific">Fusarium oxysporum (strain Fo5176)</name>
    <name type="common">Fusarium vascular wilt</name>
    <dbReference type="NCBI Taxonomy" id="660025"/>
    <lineage>
        <taxon>Eukaryota</taxon>
        <taxon>Fungi</taxon>
        <taxon>Dikarya</taxon>
        <taxon>Ascomycota</taxon>
        <taxon>Pezizomycotina</taxon>
        <taxon>Sordariomycetes</taxon>
        <taxon>Hypocreomycetidae</taxon>
        <taxon>Hypocreales</taxon>
        <taxon>Nectriaceae</taxon>
        <taxon>Fusarium</taxon>
        <taxon>Fusarium oxysporum species complex</taxon>
    </lineage>
</organism>
<proteinExistence type="predicted"/>
<gene>
    <name evidence="1" type="ORF">FOXB_01567</name>
</gene>
<evidence type="ECO:0000313" key="1">
    <source>
        <dbReference type="EMBL" id="EGU87881.1"/>
    </source>
</evidence>
<dbReference type="AlphaFoldDB" id="F9F592"/>